<feature type="region of interest" description="Disordered" evidence="1">
    <location>
        <begin position="42"/>
        <end position="106"/>
    </location>
</feature>
<dbReference type="AlphaFoldDB" id="A0A0L0SHU5"/>
<keyword evidence="3" id="KW-1185">Reference proteome</keyword>
<proteinExistence type="predicted"/>
<evidence type="ECO:0000313" key="3">
    <source>
        <dbReference type="Proteomes" id="UP000054350"/>
    </source>
</evidence>
<sequence length="106" mass="11729">MESDVLSAHDLPVSRHRRALRAVAASFTWVGGEVEVPVARGSDVEGEEVVDRGRRRVREASTARAWTGKRKRRIRDDSDCENDGDENDDKENRPPVASPFPAAACT</sequence>
<dbReference type="EMBL" id="GG745339">
    <property type="protein sequence ID" value="KNE62088.1"/>
    <property type="molecule type" value="Genomic_DNA"/>
</dbReference>
<evidence type="ECO:0000313" key="2">
    <source>
        <dbReference type="EMBL" id="KNE62088.1"/>
    </source>
</evidence>
<feature type="compositionally biased region" description="Acidic residues" evidence="1">
    <location>
        <begin position="78"/>
        <end position="89"/>
    </location>
</feature>
<reference evidence="3" key="2">
    <citation type="submission" date="2009-11" db="EMBL/GenBank/DDBJ databases">
        <title>The Genome Sequence of Allomyces macrogynus strain ATCC 38327.</title>
        <authorList>
            <consortium name="The Broad Institute Genome Sequencing Platform"/>
            <person name="Russ C."/>
            <person name="Cuomo C."/>
            <person name="Shea T."/>
            <person name="Young S.K."/>
            <person name="Zeng Q."/>
            <person name="Koehrsen M."/>
            <person name="Haas B."/>
            <person name="Borodovsky M."/>
            <person name="Guigo R."/>
            <person name="Alvarado L."/>
            <person name="Berlin A."/>
            <person name="Borenstein D."/>
            <person name="Chen Z."/>
            <person name="Engels R."/>
            <person name="Freedman E."/>
            <person name="Gellesch M."/>
            <person name="Goldberg J."/>
            <person name="Griggs A."/>
            <person name="Gujja S."/>
            <person name="Heiman D."/>
            <person name="Hepburn T."/>
            <person name="Howarth C."/>
            <person name="Jen D."/>
            <person name="Larson L."/>
            <person name="Lewis B."/>
            <person name="Mehta T."/>
            <person name="Park D."/>
            <person name="Pearson M."/>
            <person name="Roberts A."/>
            <person name="Saif S."/>
            <person name="Shenoy N."/>
            <person name="Sisk P."/>
            <person name="Stolte C."/>
            <person name="Sykes S."/>
            <person name="Walk T."/>
            <person name="White J."/>
            <person name="Yandava C."/>
            <person name="Burger G."/>
            <person name="Gray M.W."/>
            <person name="Holland P.W.H."/>
            <person name="King N."/>
            <person name="Lang F.B.F."/>
            <person name="Roger A.J."/>
            <person name="Ruiz-Trillo I."/>
            <person name="Lander E."/>
            <person name="Nusbaum C."/>
        </authorList>
    </citation>
    <scope>NUCLEOTIDE SEQUENCE [LARGE SCALE GENOMIC DNA]</scope>
    <source>
        <strain evidence="3">ATCC 38327</strain>
    </source>
</reference>
<dbReference type="VEuPathDB" id="FungiDB:AMAG_18807"/>
<dbReference type="Proteomes" id="UP000054350">
    <property type="component" value="Unassembled WGS sequence"/>
</dbReference>
<dbReference type="OrthoDB" id="10642404at2759"/>
<accession>A0A0L0SHU5</accession>
<reference evidence="2 3" key="1">
    <citation type="submission" date="2009-11" db="EMBL/GenBank/DDBJ databases">
        <title>Annotation of Allomyces macrogynus ATCC 38327.</title>
        <authorList>
            <consortium name="The Broad Institute Genome Sequencing Platform"/>
            <person name="Russ C."/>
            <person name="Cuomo C."/>
            <person name="Burger G."/>
            <person name="Gray M.W."/>
            <person name="Holland P.W.H."/>
            <person name="King N."/>
            <person name="Lang F.B.F."/>
            <person name="Roger A.J."/>
            <person name="Ruiz-Trillo I."/>
            <person name="Young S.K."/>
            <person name="Zeng Q."/>
            <person name="Gargeya S."/>
            <person name="Fitzgerald M."/>
            <person name="Haas B."/>
            <person name="Abouelleil A."/>
            <person name="Alvarado L."/>
            <person name="Arachchi H.M."/>
            <person name="Berlin A."/>
            <person name="Chapman S.B."/>
            <person name="Gearin G."/>
            <person name="Goldberg J."/>
            <person name="Griggs A."/>
            <person name="Gujja S."/>
            <person name="Hansen M."/>
            <person name="Heiman D."/>
            <person name="Howarth C."/>
            <person name="Larimer J."/>
            <person name="Lui A."/>
            <person name="MacDonald P.J.P."/>
            <person name="McCowen C."/>
            <person name="Montmayeur A."/>
            <person name="Murphy C."/>
            <person name="Neiman D."/>
            <person name="Pearson M."/>
            <person name="Priest M."/>
            <person name="Roberts A."/>
            <person name="Saif S."/>
            <person name="Shea T."/>
            <person name="Sisk P."/>
            <person name="Stolte C."/>
            <person name="Sykes S."/>
            <person name="Wortman J."/>
            <person name="Nusbaum C."/>
            <person name="Birren B."/>
        </authorList>
    </citation>
    <scope>NUCLEOTIDE SEQUENCE [LARGE SCALE GENOMIC DNA]</scope>
    <source>
        <strain evidence="2 3">ATCC 38327</strain>
    </source>
</reference>
<protein>
    <submittedName>
        <fullName evidence="2">Uncharacterized protein</fullName>
    </submittedName>
</protein>
<evidence type="ECO:0000256" key="1">
    <source>
        <dbReference type="SAM" id="MobiDB-lite"/>
    </source>
</evidence>
<gene>
    <name evidence="2" type="ORF">AMAG_18807</name>
</gene>
<organism evidence="2 3">
    <name type="scientific">Allomyces macrogynus (strain ATCC 38327)</name>
    <name type="common">Allomyces javanicus var. macrogynus</name>
    <dbReference type="NCBI Taxonomy" id="578462"/>
    <lineage>
        <taxon>Eukaryota</taxon>
        <taxon>Fungi</taxon>
        <taxon>Fungi incertae sedis</taxon>
        <taxon>Blastocladiomycota</taxon>
        <taxon>Blastocladiomycetes</taxon>
        <taxon>Blastocladiales</taxon>
        <taxon>Blastocladiaceae</taxon>
        <taxon>Allomyces</taxon>
    </lineage>
</organism>
<name>A0A0L0SHU5_ALLM3</name>